<evidence type="ECO:0000313" key="8">
    <source>
        <dbReference type="Proteomes" id="UP000053429"/>
    </source>
</evidence>
<dbReference type="SUPFAM" id="SSF53383">
    <property type="entry name" value="PLP-dependent transferases"/>
    <property type="match status" value="1"/>
</dbReference>
<dbReference type="STRING" id="661399.AQJ67_18740"/>
<dbReference type="CDD" id="cd00609">
    <property type="entry name" value="AAT_like"/>
    <property type="match status" value="1"/>
</dbReference>
<dbReference type="OrthoDB" id="3224382at2"/>
<dbReference type="EC" id="4.4.1.13" evidence="2"/>
<dbReference type="InterPro" id="IPR015421">
    <property type="entry name" value="PyrdxlP-dep_Trfase_major"/>
</dbReference>
<evidence type="ECO:0000256" key="3">
    <source>
        <dbReference type="ARBA" id="ARBA00022898"/>
    </source>
</evidence>
<dbReference type="Gene3D" id="3.40.640.10">
    <property type="entry name" value="Type I PLP-dependent aspartate aminotransferase-like (Major domain)"/>
    <property type="match status" value="1"/>
</dbReference>
<comment type="similarity">
    <text evidence="5">Belongs to the class-II pyridoxal-phosphate-dependent aminotransferase family. MalY/PatB cystathionine beta-lyase subfamily.</text>
</comment>
<comment type="caution">
    <text evidence="7">The sequence shown here is derived from an EMBL/GenBank/DDBJ whole genome shotgun (WGS) entry which is preliminary data.</text>
</comment>
<dbReference type="PANTHER" id="PTHR43525:SF1">
    <property type="entry name" value="PROTEIN MALY"/>
    <property type="match status" value="1"/>
</dbReference>
<name>A0A101U2R5_9ACTN</name>
<dbReference type="RefSeq" id="WP_062720151.1">
    <property type="nucleotide sequence ID" value="NZ_KQ948929.1"/>
</dbReference>
<keyword evidence="7" id="KW-0808">Transferase</keyword>
<organism evidence="7 8">
    <name type="scientific">Streptomyces caeruleatus</name>
    <dbReference type="NCBI Taxonomy" id="661399"/>
    <lineage>
        <taxon>Bacteria</taxon>
        <taxon>Bacillati</taxon>
        <taxon>Actinomycetota</taxon>
        <taxon>Actinomycetes</taxon>
        <taxon>Kitasatosporales</taxon>
        <taxon>Streptomycetaceae</taxon>
        <taxon>Streptomyces</taxon>
    </lineage>
</organism>
<reference evidence="7 8" key="1">
    <citation type="submission" date="2015-10" db="EMBL/GenBank/DDBJ databases">
        <title>Draft genome sequence of Streptomyces caeruleatus NRRL B-24802, type strain for the species Streptomyces caeruleatus.</title>
        <authorList>
            <person name="Ruckert C."/>
            <person name="Winkler A."/>
            <person name="Kalinowski J."/>
            <person name="Kampfer P."/>
            <person name="Glaeser S."/>
        </authorList>
    </citation>
    <scope>NUCLEOTIDE SEQUENCE [LARGE SCALE GENOMIC DNA]</scope>
    <source>
        <strain evidence="7 8">NRRL B-24802</strain>
    </source>
</reference>
<evidence type="ECO:0000256" key="1">
    <source>
        <dbReference type="ARBA" id="ARBA00001933"/>
    </source>
</evidence>
<dbReference type="GO" id="GO:0008483">
    <property type="term" value="F:transaminase activity"/>
    <property type="evidence" value="ECO:0007669"/>
    <property type="project" value="UniProtKB-KW"/>
</dbReference>
<dbReference type="InterPro" id="IPR051798">
    <property type="entry name" value="Class-II_PLP-Dep_Aminotrans"/>
</dbReference>
<protein>
    <recommendedName>
        <fullName evidence="2">cysteine-S-conjugate beta-lyase</fullName>
        <ecNumber evidence="2">4.4.1.13</ecNumber>
    </recommendedName>
</protein>
<dbReference type="Proteomes" id="UP000053429">
    <property type="component" value="Unassembled WGS sequence"/>
</dbReference>
<dbReference type="GO" id="GO:0030170">
    <property type="term" value="F:pyridoxal phosphate binding"/>
    <property type="evidence" value="ECO:0007669"/>
    <property type="project" value="InterPro"/>
</dbReference>
<evidence type="ECO:0000256" key="2">
    <source>
        <dbReference type="ARBA" id="ARBA00012224"/>
    </source>
</evidence>
<evidence type="ECO:0000313" key="7">
    <source>
        <dbReference type="EMBL" id="KUO03029.1"/>
    </source>
</evidence>
<accession>A0A101U2R5</accession>
<comment type="cofactor">
    <cofactor evidence="1">
        <name>pyridoxal 5'-phosphate</name>
        <dbReference type="ChEBI" id="CHEBI:597326"/>
    </cofactor>
</comment>
<evidence type="ECO:0000259" key="6">
    <source>
        <dbReference type="Pfam" id="PF00155"/>
    </source>
</evidence>
<evidence type="ECO:0000256" key="5">
    <source>
        <dbReference type="ARBA" id="ARBA00037974"/>
    </source>
</evidence>
<sequence length="399" mass="43414">MNSTALSAQSALDSLDIGELSRRDGEKWAYAGADVLASWVADMDFPTAPAISEAVARRAAGDLGYPTWFDESEGGPLGEVFAERTRRRYGHLPDPTHVRLFTDINQAMLAVLQLATAPGDAVLVHTPACPPFVEVIERIGRRPLTVPIEDDGTGWGFDPDRMERAVAEAGPGRCRALFLVNPHNPTGRVLRRDELEALAELALRHDLLVVSDEVHADLTHAPHRHIPFASLGPEVAARTVTLTSGSKAFNLAGIRCAVAHVGPKAVREAVDARRGLLFGQVSVLAVEALKAAWTSGDSWLEEVMALLDRNRHRVAERLPAGVSYRIPEAGFLAWLDCRRLDVGDDPMAFFRDEAKVLLFSGPSFGAAGNGFVRLNFGTSLKVLDETLDRMHTAVRRLSK</sequence>
<dbReference type="EMBL" id="LMWY01000022">
    <property type="protein sequence ID" value="KUO03029.1"/>
    <property type="molecule type" value="Genomic_DNA"/>
</dbReference>
<dbReference type="InterPro" id="IPR015422">
    <property type="entry name" value="PyrdxlP-dep_Trfase_small"/>
</dbReference>
<keyword evidence="7" id="KW-0032">Aminotransferase</keyword>
<dbReference type="Gene3D" id="3.90.1150.10">
    <property type="entry name" value="Aspartate Aminotransferase, domain 1"/>
    <property type="match status" value="1"/>
</dbReference>
<dbReference type="Pfam" id="PF00155">
    <property type="entry name" value="Aminotran_1_2"/>
    <property type="match status" value="1"/>
</dbReference>
<keyword evidence="4" id="KW-0456">Lyase</keyword>
<evidence type="ECO:0000256" key="4">
    <source>
        <dbReference type="ARBA" id="ARBA00023239"/>
    </source>
</evidence>
<dbReference type="InterPro" id="IPR004839">
    <property type="entry name" value="Aminotransferase_I/II_large"/>
</dbReference>
<dbReference type="PANTHER" id="PTHR43525">
    <property type="entry name" value="PROTEIN MALY"/>
    <property type="match status" value="1"/>
</dbReference>
<keyword evidence="8" id="KW-1185">Reference proteome</keyword>
<proteinExistence type="inferred from homology"/>
<gene>
    <name evidence="7" type="ORF">AQJ67_18740</name>
</gene>
<dbReference type="AlphaFoldDB" id="A0A101U2R5"/>
<keyword evidence="3" id="KW-0663">Pyridoxal phosphate</keyword>
<feature type="domain" description="Aminotransferase class I/classII large" evidence="6">
    <location>
        <begin position="98"/>
        <end position="389"/>
    </location>
</feature>
<dbReference type="GO" id="GO:0047804">
    <property type="term" value="F:cysteine-S-conjugate beta-lyase activity"/>
    <property type="evidence" value="ECO:0007669"/>
    <property type="project" value="UniProtKB-EC"/>
</dbReference>
<dbReference type="InterPro" id="IPR015424">
    <property type="entry name" value="PyrdxlP-dep_Trfase"/>
</dbReference>